<gene>
    <name evidence="1" type="ORF">K435DRAFT_418235</name>
</gene>
<sequence length="89" mass="9955">MPSRGTHTSRALRIEVTGLSEEVFPVLKTRYDFARSIIALIQATKNIQLPKDSTNQALVRVSLEYASSKPRAEKEAEISRLQSRTVAAR</sequence>
<reference evidence="1 2" key="1">
    <citation type="journal article" date="2019" name="Nat. Ecol. Evol.">
        <title>Megaphylogeny resolves global patterns of mushroom evolution.</title>
        <authorList>
            <person name="Varga T."/>
            <person name="Krizsan K."/>
            <person name="Foldi C."/>
            <person name="Dima B."/>
            <person name="Sanchez-Garcia M."/>
            <person name="Sanchez-Ramirez S."/>
            <person name="Szollosi G.J."/>
            <person name="Szarkandi J.G."/>
            <person name="Papp V."/>
            <person name="Albert L."/>
            <person name="Andreopoulos W."/>
            <person name="Angelini C."/>
            <person name="Antonin V."/>
            <person name="Barry K.W."/>
            <person name="Bougher N.L."/>
            <person name="Buchanan P."/>
            <person name="Buyck B."/>
            <person name="Bense V."/>
            <person name="Catcheside P."/>
            <person name="Chovatia M."/>
            <person name="Cooper J."/>
            <person name="Damon W."/>
            <person name="Desjardin D."/>
            <person name="Finy P."/>
            <person name="Geml J."/>
            <person name="Haridas S."/>
            <person name="Hughes K."/>
            <person name="Justo A."/>
            <person name="Karasinski D."/>
            <person name="Kautmanova I."/>
            <person name="Kiss B."/>
            <person name="Kocsube S."/>
            <person name="Kotiranta H."/>
            <person name="LaButti K.M."/>
            <person name="Lechner B.E."/>
            <person name="Liimatainen K."/>
            <person name="Lipzen A."/>
            <person name="Lukacs Z."/>
            <person name="Mihaltcheva S."/>
            <person name="Morgado L.N."/>
            <person name="Niskanen T."/>
            <person name="Noordeloos M.E."/>
            <person name="Ohm R.A."/>
            <person name="Ortiz-Santana B."/>
            <person name="Ovrebo C."/>
            <person name="Racz N."/>
            <person name="Riley R."/>
            <person name="Savchenko A."/>
            <person name="Shiryaev A."/>
            <person name="Soop K."/>
            <person name="Spirin V."/>
            <person name="Szebenyi C."/>
            <person name="Tomsovsky M."/>
            <person name="Tulloss R.E."/>
            <person name="Uehling J."/>
            <person name="Grigoriev I.V."/>
            <person name="Vagvolgyi C."/>
            <person name="Papp T."/>
            <person name="Martin F.M."/>
            <person name="Miettinen O."/>
            <person name="Hibbett D.S."/>
            <person name="Nagy L.G."/>
        </authorList>
    </citation>
    <scope>NUCLEOTIDE SEQUENCE [LARGE SCALE GENOMIC DNA]</scope>
    <source>
        <strain evidence="1 2">CBS 962.96</strain>
    </source>
</reference>
<evidence type="ECO:0000313" key="1">
    <source>
        <dbReference type="EMBL" id="THV07006.1"/>
    </source>
</evidence>
<dbReference type="Proteomes" id="UP000297245">
    <property type="component" value="Unassembled WGS sequence"/>
</dbReference>
<evidence type="ECO:0000313" key="2">
    <source>
        <dbReference type="Proteomes" id="UP000297245"/>
    </source>
</evidence>
<keyword evidence="2" id="KW-1185">Reference proteome</keyword>
<accession>A0A4V6T5R1</accession>
<proteinExistence type="predicted"/>
<organism evidence="1 2">
    <name type="scientific">Dendrothele bispora (strain CBS 962.96)</name>
    <dbReference type="NCBI Taxonomy" id="1314807"/>
    <lineage>
        <taxon>Eukaryota</taxon>
        <taxon>Fungi</taxon>
        <taxon>Dikarya</taxon>
        <taxon>Basidiomycota</taxon>
        <taxon>Agaricomycotina</taxon>
        <taxon>Agaricomycetes</taxon>
        <taxon>Agaricomycetidae</taxon>
        <taxon>Agaricales</taxon>
        <taxon>Agaricales incertae sedis</taxon>
        <taxon>Dendrothele</taxon>
    </lineage>
</organism>
<dbReference type="AlphaFoldDB" id="A0A4V6T5R1"/>
<name>A0A4V6T5R1_DENBC</name>
<protein>
    <submittedName>
        <fullName evidence="1">Uncharacterized protein</fullName>
    </submittedName>
</protein>
<dbReference type="EMBL" id="ML179040">
    <property type="protein sequence ID" value="THV07006.1"/>
    <property type="molecule type" value="Genomic_DNA"/>
</dbReference>